<proteinExistence type="predicted"/>
<keyword evidence="2" id="KW-1185">Reference proteome</keyword>
<name>A0AA42CCE6_9PROT</name>
<protein>
    <submittedName>
        <fullName evidence="1">Uncharacterized protein</fullName>
    </submittedName>
</protein>
<organism evidence="1 2">
    <name type="scientific">Limobrevibacterium gyesilva</name>
    <dbReference type="NCBI Taxonomy" id="2991712"/>
    <lineage>
        <taxon>Bacteria</taxon>
        <taxon>Pseudomonadati</taxon>
        <taxon>Pseudomonadota</taxon>
        <taxon>Alphaproteobacteria</taxon>
        <taxon>Acetobacterales</taxon>
        <taxon>Acetobacteraceae</taxon>
        <taxon>Limobrevibacterium</taxon>
    </lineage>
</organism>
<reference evidence="1" key="2">
    <citation type="submission" date="2022-10" db="EMBL/GenBank/DDBJ databases">
        <authorList>
            <person name="Trinh H.N."/>
        </authorList>
    </citation>
    <scope>NUCLEOTIDE SEQUENCE</scope>
    <source>
        <strain evidence="1">RN2-1</strain>
    </source>
</reference>
<evidence type="ECO:0000313" key="1">
    <source>
        <dbReference type="EMBL" id="MCW3473223.1"/>
    </source>
</evidence>
<accession>A0AA42CCE6</accession>
<comment type="caution">
    <text evidence="1">The sequence shown here is derived from an EMBL/GenBank/DDBJ whole genome shotgun (WGS) entry which is preliminary data.</text>
</comment>
<dbReference type="EMBL" id="JAPDNT010000001">
    <property type="protein sequence ID" value="MCW3473223.1"/>
    <property type="molecule type" value="Genomic_DNA"/>
</dbReference>
<reference evidence="1" key="1">
    <citation type="submission" date="2022-09" db="EMBL/GenBank/DDBJ databases">
        <title>Rhodovastum sp. nov. RN2-1 isolated from soil in Seongnam, South Korea.</title>
        <authorList>
            <person name="Le N.T."/>
        </authorList>
    </citation>
    <scope>NUCLEOTIDE SEQUENCE</scope>
    <source>
        <strain evidence="1">RN2-1</strain>
    </source>
</reference>
<gene>
    <name evidence="1" type="ORF">OL599_01400</name>
</gene>
<dbReference type="Proteomes" id="UP001165679">
    <property type="component" value="Unassembled WGS sequence"/>
</dbReference>
<dbReference type="AlphaFoldDB" id="A0AA42CCE6"/>
<dbReference type="RefSeq" id="WP_264711805.1">
    <property type="nucleotide sequence ID" value="NZ_JAPDNT010000001.1"/>
</dbReference>
<sequence length="62" mass="6873">MKTKISEADFAVLAAQTGLRLTDAQRREIHAAYGTIEAMLARIGSERPREAEPALIFRAETE</sequence>
<evidence type="ECO:0000313" key="2">
    <source>
        <dbReference type="Proteomes" id="UP001165679"/>
    </source>
</evidence>